<dbReference type="PANTHER" id="PTHR30217:SF10">
    <property type="entry name" value="23S RRNA 5-HYDROXYCYTIDINE C2501 SYNTHASE"/>
    <property type="match status" value="1"/>
</dbReference>
<organism evidence="1 2">
    <name type="scientific">Maridesulfovibrio hydrothermalis AM13 = DSM 14728</name>
    <dbReference type="NCBI Taxonomy" id="1121451"/>
    <lineage>
        <taxon>Bacteria</taxon>
        <taxon>Pseudomonadati</taxon>
        <taxon>Thermodesulfobacteriota</taxon>
        <taxon>Desulfovibrionia</taxon>
        <taxon>Desulfovibrionales</taxon>
        <taxon>Desulfovibrionaceae</taxon>
        <taxon>Maridesulfovibrio</taxon>
    </lineage>
</organism>
<protein>
    <submittedName>
        <fullName evidence="1">Peptidase U32</fullName>
    </submittedName>
</protein>
<sequence>MNEHKPEILAPAGDKQSFLAAIAAGADAVYAGLKHFSARMEAYNFSTGELAALAQLGRKNGVKTYIPMNTLVKPDDMDSAARLIDRVARTVKPDALIIQDIAMIEIAHQAGFEGELHLSTLANVSHPKALKTAAELGINRVVVPRELNLDEIKEMAAACPENMSLEMFVHGALCYSVSGRCYWSSFFGGKSSLRGRCVQPCRRLYGGAKRKEQPKRLFSCLDLSLDVLTKPTLSIPEVTSWKIEGRKKGPHYVYYTVTAYRMLRDNPNDAQKRKNAMELLELALGRPSSHSVFLPQRPFTPLDPSNETGSGFLIGITKQEKNGKPYFNCRQELLNGDFLRIGYQDQPGHQMLKIRKSVPKRGRVSIPVKSKTRLKSGTKVFLIDRREEGLVQALKKLESKLSKIKVADKTSSSLQVKLPQYVYQHTERVARHTLQRNPPKGKTKFGTNIWLSLNALKRTPRPAVSKIWWHLPPVIWPDEEAEVQKTIDICLSGGGRNFVLNAPWQKSLFPKDDRLRFHAGPFCNVSNPLAVAELEDMGFSSAYVSPELAREDFLALPSASPLPLGVVLTGMWPLGISRIIADEANLMSPMYSQKKEICWVRQYGQNYWVYPGWPLDFSEERKVLENAGYAMFLDIQEPWPKDVPEPVRTSNFNWDLALL</sequence>
<dbReference type="RefSeq" id="WP_015336954.1">
    <property type="nucleotide sequence ID" value="NC_020055.1"/>
</dbReference>
<dbReference type="Pfam" id="PF01136">
    <property type="entry name" value="Peptidase_U32"/>
    <property type="match status" value="1"/>
</dbReference>
<dbReference type="InterPro" id="IPR051454">
    <property type="entry name" value="RNA/ubiquinone_mod_enzymes"/>
</dbReference>
<dbReference type="PANTHER" id="PTHR30217">
    <property type="entry name" value="PEPTIDASE U32 FAMILY"/>
    <property type="match status" value="1"/>
</dbReference>
<dbReference type="OrthoDB" id="9807498at2"/>
<reference evidence="1 2" key="1">
    <citation type="submission" date="2012-10" db="EMBL/GenBank/DDBJ databases">
        <authorList>
            <person name="Genoscope - CEA"/>
        </authorList>
    </citation>
    <scope>NUCLEOTIDE SEQUENCE [LARGE SCALE GENOMIC DNA]</scope>
    <source>
        <strain evidence="2">AM13 / DSM 14728</strain>
    </source>
</reference>
<gene>
    <name evidence="1" type="ORF">DESAM_22087</name>
</gene>
<dbReference type="Proteomes" id="UP000010808">
    <property type="component" value="Chromosome"/>
</dbReference>
<name>L0RC78_9BACT</name>
<evidence type="ECO:0000313" key="1">
    <source>
        <dbReference type="EMBL" id="CCO24354.1"/>
    </source>
</evidence>
<dbReference type="AlphaFoldDB" id="L0RC78"/>
<evidence type="ECO:0000313" key="2">
    <source>
        <dbReference type="Proteomes" id="UP000010808"/>
    </source>
</evidence>
<dbReference type="eggNOG" id="COG0826">
    <property type="taxonomic scope" value="Bacteria"/>
</dbReference>
<proteinExistence type="predicted"/>
<dbReference type="PATRIC" id="fig|1121451.3.peg.2310"/>
<dbReference type="KEGG" id="dhy:DESAM_22087"/>
<dbReference type="STRING" id="1121451.DESAM_22087"/>
<keyword evidence="2" id="KW-1185">Reference proteome</keyword>
<dbReference type="EMBL" id="FO203522">
    <property type="protein sequence ID" value="CCO24354.1"/>
    <property type="molecule type" value="Genomic_DNA"/>
</dbReference>
<dbReference type="HOGENOM" id="CLU_011540_4_1_7"/>
<accession>L0RC78</accession>
<dbReference type="InterPro" id="IPR001539">
    <property type="entry name" value="Peptidase_U32"/>
</dbReference>